<keyword evidence="7 13" id="KW-0106">Calcium</keyword>
<dbReference type="FunFam" id="2.60.40.60:FF:000104">
    <property type="entry name" value="cadherin-23 isoform X1"/>
    <property type="match status" value="1"/>
</dbReference>
<protein>
    <submittedName>
        <fullName evidence="22">Protocadherin-like protein</fullName>
    </submittedName>
</protein>
<evidence type="ECO:0000256" key="13">
    <source>
        <dbReference type="PROSITE-ProRule" id="PRU00043"/>
    </source>
</evidence>
<dbReference type="SUPFAM" id="SSF49313">
    <property type="entry name" value="Cadherin-like"/>
    <property type="match status" value="31"/>
</dbReference>
<name>A0AAD9Q4Q4_ACRCE</name>
<dbReference type="GO" id="GO:0007156">
    <property type="term" value="P:homophilic cell adhesion via plasma membrane adhesion molecules"/>
    <property type="evidence" value="ECO:0007669"/>
    <property type="project" value="InterPro"/>
</dbReference>
<dbReference type="InterPro" id="IPR056370">
    <property type="entry name" value="Shg-like_Ig-like"/>
</dbReference>
<evidence type="ECO:0000256" key="18">
    <source>
        <dbReference type="SAM" id="Phobius"/>
    </source>
</evidence>
<feature type="domain" description="Cadherin" evidence="21">
    <location>
        <begin position="1697"/>
        <end position="1796"/>
    </location>
</feature>
<evidence type="ECO:0000256" key="16">
    <source>
        <dbReference type="RuleBase" id="RU004357"/>
    </source>
</evidence>
<dbReference type="InterPro" id="IPR000742">
    <property type="entry name" value="EGF"/>
</dbReference>
<feature type="disulfide bond" evidence="14">
    <location>
        <begin position="3690"/>
        <end position="3699"/>
    </location>
</feature>
<feature type="domain" description="Cadherin" evidence="21">
    <location>
        <begin position="33"/>
        <end position="135"/>
    </location>
</feature>
<dbReference type="InterPro" id="IPR020894">
    <property type="entry name" value="Cadherin_CS"/>
</dbReference>
<gene>
    <name evidence="22" type="ORF">P5673_023655</name>
</gene>
<keyword evidence="3 14" id="KW-0245">EGF-like domain</keyword>
<dbReference type="Pfam" id="PF01049">
    <property type="entry name" value="CADH_Y-type_LIR"/>
    <property type="match status" value="1"/>
</dbReference>
<dbReference type="SMART" id="SM00282">
    <property type="entry name" value="LamG"/>
    <property type="match status" value="2"/>
</dbReference>
<dbReference type="SMART" id="SM00181">
    <property type="entry name" value="EGF"/>
    <property type="match status" value="3"/>
</dbReference>
<dbReference type="Gene3D" id="2.60.120.200">
    <property type="match status" value="2"/>
</dbReference>
<dbReference type="EMBL" id="JARQWQ010000067">
    <property type="protein sequence ID" value="KAK2554700.1"/>
    <property type="molecule type" value="Genomic_DNA"/>
</dbReference>
<dbReference type="PROSITE" id="PS50268">
    <property type="entry name" value="CADHERIN_2"/>
    <property type="match status" value="28"/>
</dbReference>
<dbReference type="SMART" id="SM00112">
    <property type="entry name" value="CA"/>
    <property type="match status" value="31"/>
</dbReference>
<dbReference type="Gene3D" id="4.10.900.10">
    <property type="entry name" value="TCF3-CBD (Catenin binding domain)"/>
    <property type="match status" value="1"/>
</dbReference>
<evidence type="ECO:0000256" key="10">
    <source>
        <dbReference type="ARBA" id="ARBA00023136"/>
    </source>
</evidence>
<dbReference type="PANTHER" id="PTHR24026">
    <property type="entry name" value="FAT ATYPICAL CADHERIN-RELATED"/>
    <property type="match status" value="1"/>
</dbReference>
<evidence type="ECO:0000259" key="20">
    <source>
        <dbReference type="PROSITE" id="PS50026"/>
    </source>
</evidence>
<feature type="domain" description="Cadherin" evidence="21">
    <location>
        <begin position="1499"/>
        <end position="1597"/>
    </location>
</feature>
<dbReference type="InterPro" id="IPR027397">
    <property type="entry name" value="Catenin-bd_sf"/>
</dbReference>
<evidence type="ECO:0000256" key="8">
    <source>
        <dbReference type="ARBA" id="ARBA00022889"/>
    </source>
</evidence>
<dbReference type="InterPro" id="IPR000233">
    <property type="entry name" value="Cadherin_Y-type_LIR"/>
</dbReference>
<comment type="function">
    <text evidence="16">Cadherins are calcium-dependent cell adhesion proteins.</text>
</comment>
<dbReference type="InterPro" id="IPR015919">
    <property type="entry name" value="Cadherin-like_sf"/>
</dbReference>
<evidence type="ECO:0000259" key="21">
    <source>
        <dbReference type="PROSITE" id="PS50268"/>
    </source>
</evidence>
<evidence type="ECO:0000256" key="3">
    <source>
        <dbReference type="ARBA" id="ARBA00022536"/>
    </source>
</evidence>
<dbReference type="InterPro" id="IPR001791">
    <property type="entry name" value="Laminin_G"/>
</dbReference>
<feature type="domain" description="Cadherin" evidence="21">
    <location>
        <begin position="1398"/>
        <end position="1499"/>
    </location>
</feature>
<feature type="domain" description="Cadherin" evidence="21">
    <location>
        <begin position="2817"/>
        <end position="2923"/>
    </location>
</feature>
<keyword evidence="6" id="KW-0677">Repeat</keyword>
<feature type="domain" description="Cadherin" evidence="21">
    <location>
        <begin position="770"/>
        <end position="880"/>
    </location>
</feature>
<feature type="domain" description="Cadherin" evidence="21">
    <location>
        <begin position="2400"/>
        <end position="2501"/>
    </location>
</feature>
<dbReference type="GO" id="GO:0005886">
    <property type="term" value="C:plasma membrane"/>
    <property type="evidence" value="ECO:0007669"/>
    <property type="project" value="UniProtKB-SubCell"/>
</dbReference>
<dbReference type="CDD" id="cd11304">
    <property type="entry name" value="Cadherin_repeat"/>
    <property type="match status" value="30"/>
</dbReference>
<proteinExistence type="predicted"/>
<dbReference type="GO" id="GO:0005509">
    <property type="term" value="F:calcium ion binding"/>
    <property type="evidence" value="ECO:0007669"/>
    <property type="project" value="UniProtKB-UniRule"/>
</dbReference>
<feature type="region of interest" description="Disordered" evidence="17">
    <location>
        <begin position="4061"/>
        <end position="4216"/>
    </location>
</feature>
<evidence type="ECO:0000256" key="5">
    <source>
        <dbReference type="ARBA" id="ARBA00022729"/>
    </source>
</evidence>
<dbReference type="SMART" id="SM00179">
    <property type="entry name" value="EGF_CA"/>
    <property type="match status" value="2"/>
</dbReference>
<dbReference type="SUPFAM" id="SSF49899">
    <property type="entry name" value="Concanavalin A-like lectins/glucanases"/>
    <property type="match status" value="2"/>
</dbReference>
<feature type="compositionally biased region" description="Polar residues" evidence="17">
    <location>
        <begin position="4194"/>
        <end position="4204"/>
    </location>
</feature>
<dbReference type="PROSITE" id="PS00010">
    <property type="entry name" value="ASX_HYDROXYL"/>
    <property type="match status" value="1"/>
</dbReference>
<feature type="compositionally biased region" description="Basic and acidic residues" evidence="17">
    <location>
        <begin position="4121"/>
        <end position="4131"/>
    </location>
</feature>
<feature type="disulfide bond" evidence="14">
    <location>
        <begin position="3927"/>
        <end position="3936"/>
    </location>
</feature>
<dbReference type="Proteomes" id="UP001249851">
    <property type="component" value="Unassembled WGS sequence"/>
</dbReference>
<comment type="caution">
    <text evidence="14">Lacks conserved residue(s) required for the propagation of feature annotation.</text>
</comment>
<dbReference type="InterPro" id="IPR001881">
    <property type="entry name" value="EGF-like_Ca-bd_dom"/>
</dbReference>
<dbReference type="PROSITE" id="PS50025">
    <property type="entry name" value="LAM_G_DOMAIN"/>
    <property type="match status" value="2"/>
</dbReference>
<dbReference type="Pfam" id="PF02210">
    <property type="entry name" value="Laminin_G_2"/>
    <property type="match status" value="1"/>
</dbReference>
<dbReference type="FunFam" id="2.60.40.60:FF:000020">
    <property type="entry name" value="Dachsous cadherin-related 1b"/>
    <property type="match status" value="5"/>
</dbReference>
<feature type="domain" description="Cadherin" evidence="21">
    <location>
        <begin position="366"/>
        <end position="477"/>
    </location>
</feature>
<dbReference type="PROSITE" id="PS00022">
    <property type="entry name" value="EGF_1"/>
    <property type="match status" value="3"/>
</dbReference>
<dbReference type="Pfam" id="PF24811">
    <property type="entry name" value="Ig_Shg"/>
    <property type="match status" value="1"/>
</dbReference>
<dbReference type="PROSITE" id="PS00232">
    <property type="entry name" value="CADHERIN_1"/>
    <property type="match status" value="11"/>
</dbReference>
<feature type="disulfide bond" evidence="14">
    <location>
        <begin position="3474"/>
        <end position="3483"/>
    </location>
</feature>
<dbReference type="Pfam" id="PF00008">
    <property type="entry name" value="EGF"/>
    <property type="match status" value="1"/>
</dbReference>
<feature type="domain" description="Cadherin" evidence="21">
    <location>
        <begin position="1801"/>
        <end position="1991"/>
    </location>
</feature>
<keyword evidence="5" id="KW-0732">Signal</keyword>
<comment type="subcellular location">
    <subcellularLocation>
        <location evidence="1 15">Cell membrane</location>
        <topology evidence="1 15">Single-pass type I membrane protein</topology>
    </subcellularLocation>
</comment>
<feature type="domain" description="Laminin G" evidence="19">
    <location>
        <begin position="3705"/>
        <end position="3869"/>
    </location>
</feature>
<evidence type="ECO:0000256" key="17">
    <source>
        <dbReference type="SAM" id="MobiDB-lite"/>
    </source>
</evidence>
<evidence type="ECO:0000256" key="7">
    <source>
        <dbReference type="ARBA" id="ARBA00022837"/>
    </source>
</evidence>
<evidence type="ECO:0000256" key="6">
    <source>
        <dbReference type="ARBA" id="ARBA00022737"/>
    </source>
</evidence>
<feature type="transmembrane region" description="Helical" evidence="18">
    <location>
        <begin position="3956"/>
        <end position="3978"/>
    </location>
</feature>
<feature type="domain" description="EGF-like" evidence="20">
    <location>
        <begin position="3664"/>
        <end position="3700"/>
    </location>
</feature>
<dbReference type="PANTHER" id="PTHR24026:SF136">
    <property type="entry name" value="PROTOCADHERIN-23"/>
    <property type="match status" value="1"/>
</dbReference>
<dbReference type="CDD" id="cd00110">
    <property type="entry name" value="LamG"/>
    <property type="match status" value="2"/>
</dbReference>
<reference evidence="22" key="1">
    <citation type="journal article" date="2023" name="G3 (Bethesda)">
        <title>Whole genome assembly and annotation of the endangered Caribbean coral Acropora cervicornis.</title>
        <authorList>
            <person name="Selwyn J.D."/>
            <person name="Vollmer S.V."/>
        </authorList>
    </citation>
    <scope>NUCLEOTIDE SEQUENCE</scope>
    <source>
        <strain evidence="22">K2</strain>
    </source>
</reference>
<evidence type="ECO:0000256" key="4">
    <source>
        <dbReference type="ARBA" id="ARBA00022692"/>
    </source>
</evidence>
<evidence type="ECO:0000256" key="9">
    <source>
        <dbReference type="ARBA" id="ARBA00022989"/>
    </source>
</evidence>
<keyword evidence="9 18" id="KW-1133">Transmembrane helix</keyword>
<evidence type="ECO:0000256" key="14">
    <source>
        <dbReference type="PROSITE-ProRule" id="PRU00076"/>
    </source>
</evidence>
<sequence>MLRRKMMLPRGVHSINCYSLIGIVCCLFLFGNVTCNRTVEVYEGLPPGSAILELKQQDGIAYFLYEDSSTADGSSLFYIDSNGILTSKVTLDYEDERGNVFDLLVISREIAKTDGGFGSLVRVRILDRNDNTPKFPKDLYTSTIPENCLTGTYVTGLESVYASDLDSEENAVKKYSIVAGNEEEKFAVDVRVLSGIKFLLLKTKAPIDREETPFFVLTVQVADGGDPSLKSTTQVRVNVLDENDHAPIFTSPTYSVSVSENAEVGTSIVQVKAFDADIGTNAEIYYYFKPEHDFFTIDAHTGIVETACKLNFQRGNSIDLSVYAVDRGRVPRRTKTLLQIRLEDIESYPPLSLGIVSSKFRPPAFQQQAYFVRIREDFPIGGAIVRVEAQQGSGVQPQNKPWFYVIHSQPTIIQTIFHINPRSGIITLREPLDYENRTSFSFIVKAQDEESNDLYDSQAEVHVIIEDVNENYFAPIFKHSSSVVSISENVPKDFVVSKLSAYDEDEGIHGKVSFAISGGSGLGKFNIDQNSGKIRPLVRFSSETGSQFDLHVRASDDSKQPLYSNAFLLIRLRNSRQKRPLFFNTRQVITVRENSLRGTFVALVRATVRARTPREEYGLEYYISGGNEAGRFLLNSSSGIISIASSVNRETQDLYILDIIASLNAADPTMNSHSQVVVMITDENDNTPSFDEEDTGPFSIDPALGILSVGESLNFEEQPRHKVVVQAADQGTPRRKTLTTVYIHVQDANDPPESAKIGTDLVAVFLVSDEDAAVKVTVPENADFEGTVAELDASDQDRDNNGMFRCSMENMDLETMDTFTVRRTPKGCALVLTGYLEWSSVNRYSLSVRATDQAEASQQMSVVASVTIKVQDINNHAPEFLQSSYWVSLPNDASVGASVLTMKARDLDEGSNGDIRYKLSSDLFEIDPITGTVTLRKGLGSVTNKKYEFSVLATDQGSPNRQTAVMAYVSVHELFYVPPRFPKPVYKALVAENFKSGTPLLTVHAQKSIGLGSSIEYSIVGGDPLTQFSVSARSGVLTLKKQLDYEKVKQHVLVVRAKQKGISRGKPSLPTEIKVIVDVMDVNDNGPRFAHPVDPLVTSINELQPAGAVVAVVKAFDKDTGNHSSITYGLNGEDFQIDPFLGTITTTKKLFQSMAASHTFDVTATDSTPPYRKAKAKVVVMVNKAIPPLEFPIEHFAQFVPENISVGKSFFRSVPRHSHTSLKYWIAKGNYGNQWCIDTTAKVRLNKRLDHERRASYHLKINVNNGRKTFPGPTVLFNIQDINDNAPQLASSNYKFYIVEDVRIGQTVGLVTAVDRDDSTNSLLKYSIVGEEDFQSRGKFKINPSSGLLTTKQTLDREDMPQHVILVRVEDEGKPPLSSIARVTVVVFDVNDNDPAFACEKFRAGVPVDAKVGSRIFAVVASDVDWGDNGVLRYSIVRGNAKKIINVDPVEGSISLARSLTSLDPIKFGVMARDLGQPSRNTTVDVTIEIQAVGGPPRFLSPNIAHVKENETAGVEVIYVVAASVDPLIKYKILSGNEGKDFHLEPDTGLITTARPLDYETVTHYDLVVMAIDSSNRMNYAKVVVHVDNINDNEPYFLGAQGAAIEGQVLIDAIAGSRVMWLKVEDGDVSDVITYKILDKRAAEYFHITSEGKLKTKKSLTELQSPYVFKIEASDNGMPPKSAFSSVRIVLLKYHTLQRELRVSVPEDVKKNTVIMHVKDSAGIQNPRFLIISPVGIPFSINEKTGAIGILRPLDYETTKNYTIIVQVENSEDLKEYTNIDVVIKITDVNDNSPEFTMNQTQGLYLAKLNRNPLRGTLVYRLIASDRDSVGLMRYSLMEDNALFEVEAESGNVKTRGQQLLMATFYNITVRVSDGGTPSRHAYAVLHVQVGEYPPVFNQENYVFTVEENTQKGFTIGDIKARSFSGNSDKRFILDRNTGRLALSNPLDYERDSNVYAIRMRAEEVGIIPKQSSEVNVKILLKDINDNPPEFTQQRYRYTLPESAPVGTTVLSVSATDSDTGINGQLRYHVDDQHFTVNPYTGEITTVKPLDYETSRSHIFFVVAKDGGIPVLTGTARVEVTLQNVNDNPPRFLQSIYNEYVTEDAGRGELANDMDQDPVSYSIISGDNSSNFVMDNRTGVVRLVSHRKPNLIGPYYSLNISASDGLHVSQATLIVAILDINNHKPVFKDCDTYRPVIAENRPRGSPVIQVSAEDGDMGDNGRIIYHIERSTADTPHFEIDSNSGLITTAESFDREKKRSYQIRITGKDGGQSRQEGERLMGFCQVEIMIDDVNDNPPLFGNKQYKTNVKENLEIGQMILQVSATDKDAGVNALITYSFENPNEQFSISNETGVITTKRSLDSSPYRFSVIARDNGEPALQSKASVTIGVYKEGKNPPKFEKEVYVAHVREDISPYHVVLQVTATSPDPNKMMIFYTIENYPQPFSIETATGVLRTTRPLDYEVVSNYTVYIRAQDTQDPPLVSFARLEIYVEDVNDSPPEFPVSKYEGHVAENSPIGTSVIEVEANDPDTGQNGLVSYSFNQKENYDDFGLDNATGLITTKKVFDREKTGRYTLIVEARDHGKVSKKSSCLISIVINDQNDNAPVFEWSMYNISVFEDVALGTRILTVSATDEDIGNNAIVNYYITSGNQRASFAINKDLGQIVVASPLDRETQDVYHLKIRALDGRNSGTAVVNIHIKDTNDNNPVFSNHTYYAKVYENQPNGSHVTTLYATDKDLGRGGMVLYSISGQGKDAFRIDPKTGALSTIKPLDREAKPRYDFLAFATDSPDADTGSRRTGSCDVVIWIRDINDNAPRFPDDLYEGRVRENQSADALVMKLSAVDDDDPNENGNAIMSYELIYDPFRLFRIERDTGLIRTLKELDREETDEYLLVVNVTDRGSPALWGQVEVKVKVTDANDHAPRFEKREFFASVFESAAIHSSVTLLKATDEDIDDNAKLRYSITQGALDDVGNSGSMFHVVEDTGEIRVTRSLDFETKKDYKLKVMGKSEKIKSQKYFCYKLVRRTQTPGDPQGHFRIDPDSGNLYVHRALDREAQPSYLLTVRATNFAVRPALYGEASVQVRVVDVNDNGPVFHPSVFHFSVKENTAVSQSIGRISVDDPDLDPPNGGPFSFQIATDNEEGLFWINNVTGEFFTRATFDRERRARYTLGIKAFDSGDPQQESATMVHVQILDDNDNQHSSGTLTLVLNSYKGKFPGGVVGKVYVIDEDINDRRMYEVLTSSSAYFSVERTTGMIISQSNPPKGDHSFTVKVFDVNSSFSEVICTVFIKVKEVTAEAIQKSIALRLGGVSRKKFVTTVLPRFKESVAGILQTNEDNVDLFSVQKAPKTPDAIDIRFAAHGSPYYAPERMRAILKNSWDIVSKALKIFKVDILLIGVDECLNEACAPRGCTNVLRANGEVEVISAKKTAFASIRVEVIAKCENCNEQEKVEQPCSAQLCLNGGTCVDTPDGYVCRCFPGFNGPNCEFTTRSFKLNDWLWLPPPQQCSSASLSLEFATKETNGLLLYGGPTSPVRNGDVHDFISVELAGGKILVLLSLGDRDDILRLVRVTVDKCRGAPIRKGRGTGAMEDISSCSSAARLKNDKYKMLNINGPLQIGGVSTKNLLYPELSITSYKGCIRNVMSQGKYYDLKTPSHMEGTKEGCPRMDQHCNRHDCDPRATCVPSGAGHSCSCPFGLTGHNCGQKTLPRSYDNGSFTWYVFNLNEFVYDPRETKIRIQIRTRDPDGGVLMFNAGSQDGRYSLLELTGVNVGDGQWHNISVVRERSMVTLSVDSDEDGYSVTKDLGEEHAFFELDPTRTFVGGLESPILSRKGLDTDFVGCVNDVQFNGYPLYDYDGNSFVRDARSIGVSEGCSSTPVCKSSPCVASEWCRDVWRKFVCLPRLCTSKPCKNGGRCLEGVDRNGNSRFHCQCPGGFEGALCEVESSVVVATIPSVTFKNGLIIGLSLLVATLVLSVCILIVFVRRSHRGKQRKSEEEQHFQPDNVANYRIEGGGEADLEEEDHLKDILKSFETADFTPCQSRFKLSGSNSDLKGFPVVMAPIKREGDVRKSNGIPGCKYAQKPVKPETQDTDSSFSQRGSDQERPDSSSSPSAVSTPERRRRVRSSKGEFCERQNPEGEEGVVDISSTRKLTEIFGLNEQEQEGMRSPPEGFSSPEKFSSLNKRERGNGASLQRPAKNQDCNNCEQNGAPSYLPSEMENLPKNSFGLENPLSRPISDICCKLNGNADLPVVQRRSLSPKKSAQCCYPRGVPPQAGTFLPDDAMQRFYFEGSGSPTISLSTLGDNSTESETDESYEYMNHMGEKFNKLARMYGVAPSVKFSPHDKFIGE</sequence>
<evidence type="ECO:0000259" key="19">
    <source>
        <dbReference type="PROSITE" id="PS50025"/>
    </source>
</evidence>
<dbReference type="Gene3D" id="2.10.25.10">
    <property type="entry name" value="Laminin"/>
    <property type="match status" value="2"/>
</dbReference>
<feature type="domain" description="Cadherin" evidence="21">
    <location>
        <begin position="2189"/>
        <end position="2299"/>
    </location>
</feature>
<feature type="domain" description="EGF-like" evidence="20">
    <location>
        <begin position="3448"/>
        <end position="3484"/>
    </location>
</feature>
<feature type="domain" description="Cadherin" evidence="21">
    <location>
        <begin position="136"/>
        <end position="249"/>
    </location>
</feature>
<feature type="domain" description="Cadherin" evidence="21">
    <location>
        <begin position="250"/>
        <end position="365"/>
    </location>
</feature>
<dbReference type="CDD" id="cd00054">
    <property type="entry name" value="EGF_CA"/>
    <property type="match status" value="3"/>
</dbReference>
<evidence type="ECO:0000313" key="22">
    <source>
        <dbReference type="EMBL" id="KAK2554700.1"/>
    </source>
</evidence>
<dbReference type="FunFam" id="2.60.40.60:FF:000058">
    <property type="entry name" value="FAT atypical cadherin 3"/>
    <property type="match status" value="1"/>
</dbReference>
<organism evidence="22 23">
    <name type="scientific">Acropora cervicornis</name>
    <name type="common">Staghorn coral</name>
    <dbReference type="NCBI Taxonomy" id="6130"/>
    <lineage>
        <taxon>Eukaryota</taxon>
        <taxon>Metazoa</taxon>
        <taxon>Cnidaria</taxon>
        <taxon>Anthozoa</taxon>
        <taxon>Hexacorallia</taxon>
        <taxon>Scleractinia</taxon>
        <taxon>Astrocoeniina</taxon>
        <taxon>Acroporidae</taxon>
        <taxon>Acropora</taxon>
    </lineage>
</organism>
<dbReference type="PROSITE" id="PS01186">
    <property type="entry name" value="EGF_2"/>
    <property type="match status" value="2"/>
</dbReference>
<dbReference type="PROSITE" id="PS50026">
    <property type="entry name" value="EGF_3"/>
    <property type="match status" value="3"/>
</dbReference>
<feature type="domain" description="Cadherin" evidence="21">
    <location>
        <begin position="2300"/>
        <end position="2399"/>
    </location>
</feature>
<reference evidence="22" key="2">
    <citation type="journal article" date="2023" name="Science">
        <title>Genomic signatures of disease resistance in endangered staghorn corals.</title>
        <authorList>
            <person name="Vollmer S.V."/>
            <person name="Selwyn J.D."/>
            <person name="Despard B.A."/>
            <person name="Roesel C.L."/>
        </authorList>
    </citation>
    <scope>NUCLEOTIDE SEQUENCE</scope>
    <source>
        <strain evidence="22">K2</strain>
    </source>
</reference>
<keyword evidence="4 15" id="KW-0812">Transmembrane</keyword>
<dbReference type="FunFam" id="2.60.40.60:FF:000005">
    <property type="entry name" value="Protocadherin 9"/>
    <property type="match status" value="1"/>
</dbReference>
<feature type="domain" description="Cadherin" evidence="21">
    <location>
        <begin position="1092"/>
        <end position="1289"/>
    </location>
</feature>
<dbReference type="InterPro" id="IPR013320">
    <property type="entry name" value="ConA-like_dom_sf"/>
</dbReference>
<evidence type="ECO:0000256" key="15">
    <source>
        <dbReference type="RuleBase" id="RU003318"/>
    </source>
</evidence>
<dbReference type="PRINTS" id="PR00205">
    <property type="entry name" value="CADHERIN"/>
</dbReference>
<dbReference type="FunFam" id="2.60.40.60:FF:000024">
    <property type="entry name" value="FAT atypical cadherin 3"/>
    <property type="match status" value="1"/>
</dbReference>
<dbReference type="SUPFAM" id="SSF57196">
    <property type="entry name" value="EGF/Laminin"/>
    <property type="match status" value="1"/>
</dbReference>
<keyword evidence="23" id="KW-1185">Reference proteome</keyword>
<feature type="domain" description="Cadherin" evidence="21">
    <location>
        <begin position="478"/>
        <end position="582"/>
    </location>
</feature>
<dbReference type="FunFam" id="2.10.25.10:FF:000012">
    <property type="entry name" value="Delta-like protein"/>
    <property type="match status" value="1"/>
</dbReference>
<evidence type="ECO:0000256" key="12">
    <source>
        <dbReference type="ARBA" id="ARBA00023180"/>
    </source>
</evidence>
<feature type="domain" description="Cadherin" evidence="21">
    <location>
        <begin position="1992"/>
        <end position="2092"/>
    </location>
</feature>
<feature type="domain" description="Cadherin" evidence="21">
    <location>
        <begin position="2924"/>
        <end position="3093"/>
    </location>
</feature>
<dbReference type="Pfam" id="PF00028">
    <property type="entry name" value="Cadherin"/>
    <property type="match status" value="24"/>
</dbReference>
<evidence type="ECO:0000313" key="23">
    <source>
        <dbReference type="Proteomes" id="UP001249851"/>
    </source>
</evidence>
<feature type="domain" description="Cadherin" evidence="21">
    <location>
        <begin position="881"/>
        <end position="981"/>
    </location>
</feature>
<feature type="domain" description="Cadherin" evidence="21">
    <location>
        <begin position="583"/>
        <end position="690"/>
    </location>
</feature>
<feature type="domain" description="Cadherin" evidence="21">
    <location>
        <begin position="1290"/>
        <end position="1397"/>
    </location>
</feature>
<feature type="domain" description="Cadherin" evidence="21">
    <location>
        <begin position="2709"/>
        <end position="2816"/>
    </location>
</feature>
<keyword evidence="10 18" id="KW-0472">Membrane</keyword>
<keyword evidence="2" id="KW-1003">Cell membrane</keyword>
<dbReference type="Gene3D" id="2.60.40.60">
    <property type="entry name" value="Cadherins"/>
    <property type="match status" value="31"/>
</dbReference>
<feature type="domain" description="Cadherin" evidence="21">
    <location>
        <begin position="2607"/>
        <end position="2708"/>
    </location>
</feature>
<comment type="caution">
    <text evidence="22">The sequence shown here is derived from an EMBL/GenBank/DDBJ whole genome shotgun (WGS) entry which is preliminary data.</text>
</comment>
<dbReference type="InterPro" id="IPR000152">
    <property type="entry name" value="EGF-type_Asp/Asn_hydroxyl_site"/>
</dbReference>
<dbReference type="InterPro" id="IPR002126">
    <property type="entry name" value="Cadherin-like_dom"/>
</dbReference>
<feature type="domain" description="EGF-like" evidence="20">
    <location>
        <begin position="3896"/>
        <end position="3937"/>
    </location>
</feature>
<feature type="domain" description="Cadherin" evidence="21">
    <location>
        <begin position="982"/>
        <end position="1089"/>
    </location>
</feature>
<keyword evidence="8 15" id="KW-0130">Cell adhesion</keyword>
<dbReference type="FunFam" id="2.60.40.60:FF:000037">
    <property type="entry name" value="FAT atypical cadherin 1"/>
    <property type="match status" value="1"/>
</dbReference>
<accession>A0AAD9Q4Q4</accession>
<feature type="domain" description="Cadherin" evidence="21">
    <location>
        <begin position="2093"/>
        <end position="2187"/>
    </location>
</feature>
<evidence type="ECO:0000256" key="11">
    <source>
        <dbReference type="ARBA" id="ARBA00023157"/>
    </source>
</evidence>
<feature type="domain" description="Cadherin" evidence="21">
    <location>
        <begin position="1612"/>
        <end position="1708"/>
    </location>
</feature>
<keyword evidence="11 14" id="KW-1015">Disulfide bond</keyword>
<dbReference type="FunFam" id="2.60.40.60:FF:000033">
    <property type="entry name" value="FAT atypical cadherin 1"/>
    <property type="match status" value="2"/>
</dbReference>
<keyword evidence="12" id="KW-0325">Glycoprotein</keyword>
<feature type="domain" description="Laminin G" evidence="19">
    <location>
        <begin position="3485"/>
        <end position="3661"/>
    </location>
</feature>
<evidence type="ECO:0000256" key="2">
    <source>
        <dbReference type="ARBA" id="ARBA00022475"/>
    </source>
</evidence>
<feature type="domain" description="Cadherin" evidence="21">
    <location>
        <begin position="2502"/>
        <end position="2606"/>
    </location>
</feature>
<feature type="domain" description="Cadherin" evidence="21">
    <location>
        <begin position="691"/>
        <end position="754"/>
    </location>
</feature>
<evidence type="ECO:0000256" key="1">
    <source>
        <dbReference type="ARBA" id="ARBA00004251"/>
    </source>
</evidence>
<feature type="domain" description="Cadherin" evidence="21">
    <location>
        <begin position="3094"/>
        <end position="3203"/>
    </location>
</feature>
<dbReference type="Pfam" id="PF00054">
    <property type="entry name" value="Laminin_G_1"/>
    <property type="match status" value="1"/>
</dbReference>
<dbReference type="FunFam" id="2.60.40.60:FF:000021">
    <property type="entry name" value="FAT atypical cadherin 1"/>
    <property type="match status" value="1"/>
</dbReference>